<dbReference type="InterPro" id="IPR051984">
    <property type="entry name" value="Alsin"/>
</dbReference>
<evidence type="ECO:0000259" key="2">
    <source>
        <dbReference type="SMART" id="SM00717"/>
    </source>
</evidence>
<evidence type="ECO:0000256" key="1">
    <source>
        <dbReference type="SAM" id="MobiDB-lite"/>
    </source>
</evidence>
<dbReference type="CDD" id="cd11660">
    <property type="entry name" value="SANT_TRF"/>
    <property type="match status" value="1"/>
</dbReference>
<dbReference type="PANTHER" id="PTHR46089:SF4">
    <property type="entry name" value="VPS9 DOMAIN-CONTAINING PROTEIN"/>
    <property type="match status" value="1"/>
</dbReference>
<reference evidence="3 4" key="1">
    <citation type="journal article" date="2007" name="Science">
        <title>Sea anemone genome reveals ancestral eumetazoan gene repertoire and genomic organization.</title>
        <authorList>
            <person name="Putnam N.H."/>
            <person name="Srivastava M."/>
            <person name="Hellsten U."/>
            <person name="Dirks B."/>
            <person name="Chapman J."/>
            <person name="Salamov A."/>
            <person name="Terry A."/>
            <person name="Shapiro H."/>
            <person name="Lindquist E."/>
            <person name="Kapitonov V.V."/>
            <person name="Jurka J."/>
            <person name="Genikhovich G."/>
            <person name="Grigoriev I.V."/>
            <person name="Lucas S.M."/>
            <person name="Steele R.E."/>
            <person name="Finnerty J.R."/>
            <person name="Technau U."/>
            <person name="Martindale M.Q."/>
            <person name="Rokhsar D.S."/>
        </authorList>
    </citation>
    <scope>NUCLEOTIDE SEQUENCE [LARGE SCALE GENOMIC DNA]</scope>
    <source>
        <strain evidence="4">CH2 X CH6</strain>
    </source>
</reference>
<proteinExistence type="predicted"/>
<dbReference type="InterPro" id="IPR001005">
    <property type="entry name" value="SANT/Myb"/>
</dbReference>
<name>A7RT56_NEMVE</name>
<dbReference type="AlphaFoldDB" id="A7RT56"/>
<evidence type="ECO:0000313" key="3">
    <source>
        <dbReference type="EMBL" id="EDO45400.1"/>
    </source>
</evidence>
<feature type="region of interest" description="Disordered" evidence="1">
    <location>
        <begin position="74"/>
        <end position="94"/>
    </location>
</feature>
<dbReference type="InParanoid" id="A7RT56"/>
<feature type="region of interest" description="Disordered" evidence="1">
    <location>
        <begin position="397"/>
        <end position="419"/>
    </location>
</feature>
<dbReference type="Pfam" id="PF00249">
    <property type="entry name" value="Myb_DNA-binding"/>
    <property type="match status" value="1"/>
</dbReference>
<dbReference type="SMART" id="SM00717">
    <property type="entry name" value="SANT"/>
    <property type="match status" value="1"/>
</dbReference>
<feature type="compositionally biased region" description="Polar residues" evidence="1">
    <location>
        <begin position="464"/>
        <end position="476"/>
    </location>
</feature>
<keyword evidence="4" id="KW-1185">Reference proteome</keyword>
<feature type="domain" description="Myb-like" evidence="2">
    <location>
        <begin position="511"/>
        <end position="565"/>
    </location>
</feature>
<dbReference type="SUPFAM" id="SSF46689">
    <property type="entry name" value="Homeodomain-like"/>
    <property type="match status" value="1"/>
</dbReference>
<protein>
    <recommendedName>
        <fullName evidence="2">Myb-like domain-containing protein</fullName>
    </recommendedName>
</protein>
<dbReference type="Proteomes" id="UP000001593">
    <property type="component" value="Unassembled WGS sequence"/>
</dbReference>
<dbReference type="FunCoup" id="A7RT56">
    <property type="interactions" value="305"/>
</dbReference>
<dbReference type="OMA" id="CENENGA"/>
<dbReference type="Gene3D" id="1.10.10.60">
    <property type="entry name" value="Homeodomain-like"/>
    <property type="match status" value="1"/>
</dbReference>
<dbReference type="PhylomeDB" id="A7RT56"/>
<dbReference type="HOGENOM" id="CLU_534552_0_0_1"/>
<dbReference type="InterPro" id="IPR009057">
    <property type="entry name" value="Homeodomain-like_sf"/>
</dbReference>
<sequence length="575" mass="65584">MVKQGNVINWSLLPNAAKKPKRMHLEEDENDGLFHCPVPDCHNDGFGTQRGCRKHVKKKHPWFYYFDEKPSDSDIEASRSQMEKEKGQRRSSNGVPSFDMSCTFAEQFTAWLKGSGGGCKSDRQAQQLVSKCLKFLKFCSEDEDHLTLDIVDFCLSSPNLLFKFADSMQSEWQLGHAGRIGYLDAIAELVTYRKVKKVRKTVSKMMRLQWTSDLDIDVLEAKGHWATMDELLGVVSRYLPRYEAVLRTCKDTPDRASPFDLSFATKFLAVYLFIQVKGSRPMTYQYLTVDMVRTAKTNGGFVDQKMFKTAGKYGFDSLLLTDTNMSVLEGYITYIRPLLKPKCEYVLVTRNGGQHNKLGELMSKLVFGATGKYVHPTRYRQIVETSSCKVLKSADRSAISEDQKHSSNVAKVHYRKQRSREVATKARECLEKLHGDSGTKLDKEVLTRLSDLSNSSEDQDDCTKSCSSTDEVQKISTPPAARMKPSARKLPAKQKREDAFLMTELCPARRKSLLFTPEEDKYLKVGLKRYGFGQWTSILRDPDFHFQKGRSPNSLLNRANRKYTTMDNHLVDRKG</sequence>
<evidence type="ECO:0000313" key="4">
    <source>
        <dbReference type="Proteomes" id="UP000001593"/>
    </source>
</evidence>
<feature type="region of interest" description="Disordered" evidence="1">
    <location>
        <begin position="452"/>
        <end position="494"/>
    </location>
</feature>
<dbReference type="PANTHER" id="PTHR46089">
    <property type="entry name" value="ALSIN HOMOLOG"/>
    <property type="match status" value="1"/>
</dbReference>
<organism evidence="3 4">
    <name type="scientific">Nematostella vectensis</name>
    <name type="common">Starlet sea anemone</name>
    <dbReference type="NCBI Taxonomy" id="45351"/>
    <lineage>
        <taxon>Eukaryota</taxon>
        <taxon>Metazoa</taxon>
        <taxon>Cnidaria</taxon>
        <taxon>Anthozoa</taxon>
        <taxon>Hexacorallia</taxon>
        <taxon>Actiniaria</taxon>
        <taxon>Edwardsiidae</taxon>
        <taxon>Nematostella</taxon>
    </lineage>
</organism>
<dbReference type="EMBL" id="DS469536">
    <property type="protein sequence ID" value="EDO45400.1"/>
    <property type="molecule type" value="Genomic_DNA"/>
</dbReference>
<gene>
    <name evidence="3" type="ORF">NEMVEDRAFT_v1g201760</name>
</gene>
<accession>A7RT56</accession>